<evidence type="ECO:0008006" key="3">
    <source>
        <dbReference type="Google" id="ProtNLM"/>
    </source>
</evidence>
<reference evidence="1" key="1">
    <citation type="submission" date="2022-07" db="EMBL/GenBank/DDBJ databases">
        <title>Isolation, identification, and degradation of a PFOSA degrading strain from sewage treatment plant.</title>
        <authorList>
            <person name="Zhang L."/>
            <person name="Huo Y."/>
        </authorList>
    </citation>
    <scope>NUCLEOTIDE SEQUENCE</scope>
    <source>
        <strain evidence="1">C1</strain>
    </source>
</reference>
<dbReference type="RefSeq" id="WP_256550968.1">
    <property type="nucleotide sequence ID" value="NZ_CP101751.1"/>
</dbReference>
<keyword evidence="2" id="KW-1185">Reference proteome</keyword>
<proteinExistence type="predicted"/>
<evidence type="ECO:0000313" key="2">
    <source>
        <dbReference type="Proteomes" id="UP001059844"/>
    </source>
</evidence>
<protein>
    <recommendedName>
        <fullName evidence="3">Collagen-like protein</fullName>
    </recommendedName>
</protein>
<accession>A0ABY5IQY5</accession>
<sequence length="173" mass="19407">MKKIILLLTVVAAFVFQGCEGPEGPQGPTGPSGDTISEVFEVTRSFNAGNNFSSIIPLNPQIYASDVVLVYLLWDTVNPTTPVWRLMPQTVQLEQGDLLYNYDFTRSDVNLFLSSADFDLNILGPQWTQNQTFRIVIVPGYFSKNATKQVDFSNYNEVIKTFNIDDSKVKVLK</sequence>
<dbReference type="PROSITE" id="PS51257">
    <property type="entry name" value="PROKAR_LIPOPROTEIN"/>
    <property type="match status" value="1"/>
</dbReference>
<name>A0ABY5IQY5_9FLAO</name>
<dbReference type="Proteomes" id="UP001059844">
    <property type="component" value="Chromosome"/>
</dbReference>
<evidence type="ECO:0000313" key="1">
    <source>
        <dbReference type="EMBL" id="UUC45270.1"/>
    </source>
</evidence>
<gene>
    <name evidence="1" type="ORF">NOX80_16790</name>
</gene>
<organism evidence="1 2">
    <name type="scientific">Flavobacterium cerinum</name>
    <dbReference type="NCBI Taxonomy" id="2502784"/>
    <lineage>
        <taxon>Bacteria</taxon>
        <taxon>Pseudomonadati</taxon>
        <taxon>Bacteroidota</taxon>
        <taxon>Flavobacteriia</taxon>
        <taxon>Flavobacteriales</taxon>
        <taxon>Flavobacteriaceae</taxon>
        <taxon>Flavobacterium</taxon>
    </lineage>
</organism>
<dbReference type="EMBL" id="CP101751">
    <property type="protein sequence ID" value="UUC45270.1"/>
    <property type="molecule type" value="Genomic_DNA"/>
</dbReference>